<keyword evidence="1" id="KW-0732">Signal</keyword>
<protein>
    <recommendedName>
        <fullName evidence="4">Response regulatory domain-containing protein</fullName>
    </recommendedName>
</protein>
<dbReference type="OrthoDB" id="253582at2"/>
<evidence type="ECO:0000256" key="1">
    <source>
        <dbReference type="SAM" id="SignalP"/>
    </source>
</evidence>
<dbReference type="Proteomes" id="UP000237819">
    <property type="component" value="Unassembled WGS sequence"/>
</dbReference>
<accession>A0A2S8GHS3</accession>
<evidence type="ECO:0008006" key="4">
    <source>
        <dbReference type="Google" id="ProtNLM"/>
    </source>
</evidence>
<feature type="signal peptide" evidence="1">
    <location>
        <begin position="1"/>
        <end position="20"/>
    </location>
</feature>
<proteinExistence type="predicted"/>
<name>A0A2S8GHS3_9BACT</name>
<dbReference type="EMBL" id="PUHZ01000021">
    <property type="protein sequence ID" value="PQO43993.1"/>
    <property type="molecule type" value="Genomic_DNA"/>
</dbReference>
<dbReference type="RefSeq" id="WP_105337393.1">
    <property type="nucleotide sequence ID" value="NZ_PUHZ01000021.1"/>
</dbReference>
<dbReference type="AlphaFoldDB" id="A0A2S8GHS3"/>
<gene>
    <name evidence="2" type="ORF">C5Y93_20850</name>
</gene>
<dbReference type="InterPro" id="IPR011989">
    <property type="entry name" value="ARM-like"/>
</dbReference>
<evidence type="ECO:0000313" key="3">
    <source>
        <dbReference type="Proteomes" id="UP000237819"/>
    </source>
</evidence>
<organism evidence="2 3">
    <name type="scientific">Blastopirellula marina</name>
    <dbReference type="NCBI Taxonomy" id="124"/>
    <lineage>
        <taxon>Bacteria</taxon>
        <taxon>Pseudomonadati</taxon>
        <taxon>Planctomycetota</taxon>
        <taxon>Planctomycetia</taxon>
        <taxon>Pirellulales</taxon>
        <taxon>Pirellulaceae</taxon>
        <taxon>Blastopirellula</taxon>
    </lineage>
</organism>
<feature type="chain" id="PRO_5015654307" description="Response regulatory domain-containing protein" evidence="1">
    <location>
        <begin position="21"/>
        <end position="740"/>
    </location>
</feature>
<evidence type="ECO:0000313" key="2">
    <source>
        <dbReference type="EMBL" id="PQO43993.1"/>
    </source>
</evidence>
<dbReference type="Gene3D" id="1.25.10.10">
    <property type="entry name" value="Leucine-rich Repeat Variant"/>
    <property type="match status" value="1"/>
</dbReference>
<dbReference type="Pfam" id="PF13646">
    <property type="entry name" value="HEAT_2"/>
    <property type="match status" value="1"/>
</dbReference>
<reference evidence="2 3" key="1">
    <citation type="submission" date="2018-02" db="EMBL/GenBank/DDBJ databases">
        <title>Comparative genomes isolates from brazilian mangrove.</title>
        <authorList>
            <person name="Araujo J.E."/>
            <person name="Taketani R.G."/>
            <person name="Silva M.C.P."/>
            <person name="Loureco M.V."/>
            <person name="Andreote F.D."/>
        </authorList>
    </citation>
    <scope>NUCLEOTIDE SEQUENCE [LARGE SCALE GENOMIC DNA]</scope>
    <source>
        <strain evidence="2 3">Nap-Phe MGV</strain>
    </source>
</reference>
<dbReference type="InterPro" id="IPR016024">
    <property type="entry name" value="ARM-type_fold"/>
</dbReference>
<dbReference type="SUPFAM" id="SSF48371">
    <property type="entry name" value="ARM repeat"/>
    <property type="match status" value="1"/>
</dbReference>
<comment type="caution">
    <text evidence="2">The sequence shown here is derived from an EMBL/GenBank/DDBJ whole genome shotgun (WGS) entry which is preliminary data.</text>
</comment>
<sequence length="740" mass="79031">MMRSFYSCCWILLAAGTVAAQAPAPSAEAPVDSPAVAAIRESNPTTPLELAEAAALMVDLGRADVATEYLGKLLTAQPSDDELVKLQAKFGSGPLIRFQTLPQLQPTGGEVAKLVFDAVEKLTRNPAFLQQQVDALAATDENEVRRATIALRGAGAAAIEPLLTAYATNDNPSIRTASLKIILKLGQDAEPALWGALDSDDPKIKAAALSALGALRSTRSLDVLVGPAVITSEPAEVRQAAAKAVVDIVGEAASTADVEKFLTKRTEGYLAGEPVFAGGPLTEIDVWTWGDAAPHLTKKKLSVADASTVWTARMARDLAAIDPANAENARLRLLTALQSVIALDGPDVDIKGTPADAAAQQLGSENVQDALAYALTHPRLTLAAIAACRWLGEQGDPTVLAAQNGRQSPLADALSHGDFRVKAAAVDAVLALNPTEPFAGSSALIEALIFFSKASGQRIAVIADPDEERSQELAGRLTELGYVVLSHCGRRAFFEAAYSSPDVELIFISDAVDRPGAYEMVQTLRRDKRTAETPIGVIPWIDDYSRWQVRLAGDPFSLALIRAHDTEGLTGQIQQLYALQGRLLVDAAERRDRSAKSLASLAQLSSDPAYKFYDLILYEKTLASLLGNAASVEDAATMLANLATPTAQLALVETASEISRPLVDRQIAAKAFDDAVKRNGLRLTRFHILQQYDRYNASENYDRETQQVLASLLDTMEASAKGVRLDQPGLVQPAMEEVEK</sequence>